<reference evidence="1 2" key="1">
    <citation type="journal article" date="2019" name="Sci. Rep.">
        <title>Orb-weaving spider Araneus ventricosus genome elucidates the spidroin gene catalogue.</title>
        <authorList>
            <person name="Kono N."/>
            <person name="Nakamura H."/>
            <person name="Ohtoshi R."/>
            <person name="Moran D.A.P."/>
            <person name="Shinohara A."/>
            <person name="Yoshida Y."/>
            <person name="Fujiwara M."/>
            <person name="Mori M."/>
            <person name="Tomita M."/>
            <person name="Arakawa K."/>
        </authorList>
    </citation>
    <scope>NUCLEOTIDE SEQUENCE [LARGE SCALE GENOMIC DNA]</scope>
</reference>
<gene>
    <name evidence="1" type="ORF">AVEN_159134_1</name>
</gene>
<accession>A0A4Y2QL63</accession>
<dbReference type="OrthoDB" id="8367841at2759"/>
<proteinExistence type="predicted"/>
<organism evidence="1 2">
    <name type="scientific">Araneus ventricosus</name>
    <name type="common">Orbweaver spider</name>
    <name type="synonym">Epeira ventricosa</name>
    <dbReference type="NCBI Taxonomy" id="182803"/>
    <lineage>
        <taxon>Eukaryota</taxon>
        <taxon>Metazoa</taxon>
        <taxon>Ecdysozoa</taxon>
        <taxon>Arthropoda</taxon>
        <taxon>Chelicerata</taxon>
        <taxon>Arachnida</taxon>
        <taxon>Araneae</taxon>
        <taxon>Araneomorphae</taxon>
        <taxon>Entelegynae</taxon>
        <taxon>Araneoidea</taxon>
        <taxon>Araneidae</taxon>
        <taxon>Araneus</taxon>
    </lineage>
</organism>
<dbReference type="AlphaFoldDB" id="A0A4Y2QL63"/>
<dbReference type="Proteomes" id="UP000499080">
    <property type="component" value="Unassembled WGS sequence"/>
</dbReference>
<name>A0A4Y2QL63_ARAVE</name>
<comment type="caution">
    <text evidence="1">The sequence shown here is derived from an EMBL/GenBank/DDBJ whole genome shotgun (WGS) entry which is preliminary data.</text>
</comment>
<evidence type="ECO:0000313" key="2">
    <source>
        <dbReference type="Proteomes" id="UP000499080"/>
    </source>
</evidence>
<keyword evidence="2" id="KW-1185">Reference proteome</keyword>
<dbReference type="EMBL" id="BGPR01014172">
    <property type="protein sequence ID" value="GBN64033.1"/>
    <property type="molecule type" value="Genomic_DNA"/>
</dbReference>
<evidence type="ECO:0000313" key="1">
    <source>
        <dbReference type="EMBL" id="GBN64033.1"/>
    </source>
</evidence>
<protein>
    <submittedName>
        <fullName evidence="1">Uncharacterized protein</fullName>
    </submittedName>
</protein>
<sequence length="129" mass="14525">MLFKVFAFSTGQDGNLQALFTAPCPLHPDKDIISSSYIKIFIDDGVSSSSLMLVSSRLMSDAFSQASPIEQVHREEHIRPAFRQPQAFLHPFLQLQDVIFKRDSGAASLSILRREKPNRVGTQRIFLMS</sequence>